<dbReference type="Proteomes" id="UP000509322">
    <property type="component" value="Chromosome 1"/>
</dbReference>
<gene>
    <name evidence="2" type="ORF">HYQ43_01470</name>
</gene>
<dbReference type="InterPro" id="IPR052186">
    <property type="entry name" value="Hydantoin_racemase-like"/>
</dbReference>
<dbReference type="GO" id="GO:0047661">
    <property type="term" value="F:amino-acid racemase activity"/>
    <property type="evidence" value="ECO:0007669"/>
    <property type="project" value="InterPro"/>
</dbReference>
<reference evidence="2 3" key="1">
    <citation type="submission" date="2020-07" db="EMBL/GenBank/DDBJ databases">
        <title>The complete genome of Paracoccus pantotrophus ACCC 10489.</title>
        <authorList>
            <person name="Si Y."/>
        </authorList>
    </citation>
    <scope>NUCLEOTIDE SEQUENCE [LARGE SCALE GENOMIC DNA]</scope>
    <source>
        <strain evidence="2 3">ACCC10489</strain>
    </source>
</reference>
<evidence type="ECO:0000313" key="2">
    <source>
        <dbReference type="EMBL" id="QLH13005.1"/>
    </source>
</evidence>
<organism evidence="2 3">
    <name type="scientific">Paracoccus pantotrophus</name>
    <name type="common">Thiosphaera pantotropha</name>
    <dbReference type="NCBI Taxonomy" id="82367"/>
    <lineage>
        <taxon>Bacteria</taxon>
        <taxon>Pseudomonadati</taxon>
        <taxon>Pseudomonadota</taxon>
        <taxon>Alphaproteobacteria</taxon>
        <taxon>Rhodobacterales</taxon>
        <taxon>Paracoccaceae</taxon>
        <taxon>Paracoccus</taxon>
    </lineage>
</organism>
<dbReference type="Gene3D" id="3.40.50.12500">
    <property type="match status" value="1"/>
</dbReference>
<proteinExistence type="inferred from homology"/>
<sequence>MSRASKTGGYGQLLQRVITDAAAPGTQIDIFGLSPHRAVADQYRYLEFQDTTEVLENGLRAERDGYDAFLIGNIFQPGLHELRELLNIPVLGLAESSIQMACLMGPSFSLININPKFNRRIVEGIRLQGLESRMTSVEMMTVARPGVFDQAQNDPEVAAGIVEQFVETGRRALDKGAEVLIPAGGSLMAVLIKAGLTQVDGAPVLNGITALVKTGEMAVQMRQLTGIFTSKRLTYAPPTGKLLEDVRNAYGEAVYPEPR</sequence>
<dbReference type="InterPro" id="IPR053714">
    <property type="entry name" value="Iso_Racemase_Enz_sf"/>
</dbReference>
<dbReference type="AlphaFoldDB" id="A0A7H9BQC0"/>
<accession>A0A7H9BQC0</accession>
<evidence type="ECO:0000313" key="3">
    <source>
        <dbReference type="Proteomes" id="UP000509322"/>
    </source>
</evidence>
<protein>
    <recommendedName>
        <fullName evidence="4">Asp/Glu/hydantoin racemase</fullName>
    </recommendedName>
</protein>
<dbReference type="Pfam" id="PF01177">
    <property type="entry name" value="Asp_Glu_race"/>
    <property type="match status" value="1"/>
</dbReference>
<dbReference type="PANTHER" id="PTHR28047:SF5">
    <property type="entry name" value="PROTEIN DCG1"/>
    <property type="match status" value="1"/>
</dbReference>
<name>A0A7H9BQC0_PARPN</name>
<comment type="similarity">
    <text evidence="1">Belongs to the HyuE racemase family.</text>
</comment>
<dbReference type="RefSeq" id="WP_179921328.1">
    <property type="nucleotide sequence ID" value="NZ_CP058689.1"/>
</dbReference>
<dbReference type="EMBL" id="CP058689">
    <property type="protein sequence ID" value="QLH13005.1"/>
    <property type="molecule type" value="Genomic_DNA"/>
</dbReference>
<evidence type="ECO:0000256" key="1">
    <source>
        <dbReference type="ARBA" id="ARBA00038414"/>
    </source>
</evidence>
<dbReference type="InterPro" id="IPR015942">
    <property type="entry name" value="Asp/Glu/hydantoin_racemase"/>
</dbReference>
<evidence type="ECO:0008006" key="4">
    <source>
        <dbReference type="Google" id="ProtNLM"/>
    </source>
</evidence>
<dbReference type="PANTHER" id="PTHR28047">
    <property type="entry name" value="PROTEIN DCG1"/>
    <property type="match status" value="1"/>
</dbReference>